<comment type="subcellular location">
    <subcellularLocation>
        <location evidence="1">Membrane</location>
    </subcellularLocation>
</comment>
<evidence type="ECO:0000256" key="8">
    <source>
        <dbReference type="ARBA" id="ARBA00022777"/>
    </source>
</evidence>
<dbReference type="InterPro" id="IPR008271">
    <property type="entry name" value="Ser/Thr_kinase_AS"/>
</dbReference>
<keyword evidence="7 12" id="KW-0547">Nucleotide-binding</keyword>
<dbReference type="InterPro" id="IPR011009">
    <property type="entry name" value="Kinase-like_dom_sf"/>
</dbReference>
<evidence type="ECO:0000256" key="3">
    <source>
        <dbReference type="ARBA" id="ARBA00022614"/>
    </source>
</evidence>
<proteinExistence type="predicted"/>
<dbReference type="EMBL" id="KZ772909">
    <property type="protein sequence ID" value="PTQ26956.1"/>
    <property type="molecule type" value="Genomic_DNA"/>
</dbReference>
<keyword evidence="3" id="KW-0433">Leucine-rich repeat</keyword>
<dbReference type="OrthoDB" id="676979at2759"/>
<evidence type="ECO:0000256" key="11">
    <source>
        <dbReference type="ARBA" id="ARBA00023136"/>
    </source>
</evidence>
<feature type="domain" description="Protein kinase" evidence="14">
    <location>
        <begin position="420"/>
        <end position="718"/>
    </location>
</feature>
<evidence type="ECO:0000256" key="13">
    <source>
        <dbReference type="SAM" id="Phobius"/>
    </source>
</evidence>
<evidence type="ECO:0000256" key="5">
    <source>
        <dbReference type="ARBA" id="ARBA00022692"/>
    </source>
</evidence>
<protein>
    <recommendedName>
        <fullName evidence="14">Protein kinase domain-containing protein</fullName>
    </recommendedName>
</protein>
<keyword evidence="8" id="KW-0418">Kinase</keyword>
<evidence type="ECO:0000256" key="9">
    <source>
        <dbReference type="ARBA" id="ARBA00022840"/>
    </source>
</evidence>
<dbReference type="FunFam" id="1.10.510.10:FF:000095">
    <property type="entry name" value="protein STRUBBELIG-RECEPTOR FAMILY 8"/>
    <property type="match status" value="1"/>
</dbReference>
<dbReference type="InterPro" id="IPR001245">
    <property type="entry name" value="Ser-Thr/Tyr_kinase_cat_dom"/>
</dbReference>
<dbReference type="GO" id="GO:0004674">
    <property type="term" value="F:protein serine/threonine kinase activity"/>
    <property type="evidence" value="ECO:0007669"/>
    <property type="project" value="UniProtKB-KW"/>
</dbReference>
<evidence type="ECO:0000256" key="12">
    <source>
        <dbReference type="PROSITE-ProRule" id="PRU10141"/>
    </source>
</evidence>
<keyword evidence="9 12" id="KW-0067">ATP-binding</keyword>
<dbReference type="Gene3D" id="3.80.10.10">
    <property type="entry name" value="Ribonuclease Inhibitor"/>
    <property type="match status" value="3"/>
</dbReference>
<evidence type="ECO:0000313" key="15">
    <source>
        <dbReference type="EMBL" id="PTQ26956.1"/>
    </source>
</evidence>
<keyword evidence="16" id="KW-1185">Reference proteome</keyword>
<organism evidence="15 16">
    <name type="scientific">Marchantia polymorpha</name>
    <name type="common">Common liverwort</name>
    <name type="synonym">Marchantia aquatica</name>
    <dbReference type="NCBI Taxonomy" id="3197"/>
    <lineage>
        <taxon>Eukaryota</taxon>
        <taxon>Viridiplantae</taxon>
        <taxon>Streptophyta</taxon>
        <taxon>Embryophyta</taxon>
        <taxon>Marchantiophyta</taxon>
        <taxon>Marchantiopsida</taxon>
        <taxon>Marchantiidae</taxon>
        <taxon>Marchantiales</taxon>
        <taxon>Marchantiaceae</taxon>
        <taxon>Marchantia</taxon>
    </lineage>
</organism>
<dbReference type="GO" id="GO:0045088">
    <property type="term" value="P:regulation of innate immune response"/>
    <property type="evidence" value="ECO:0000318"/>
    <property type="project" value="GO_Central"/>
</dbReference>
<evidence type="ECO:0000313" key="16">
    <source>
        <dbReference type="Proteomes" id="UP000244005"/>
    </source>
</evidence>
<dbReference type="InterPro" id="IPR017441">
    <property type="entry name" value="Protein_kinase_ATP_BS"/>
</dbReference>
<evidence type="ECO:0000259" key="14">
    <source>
        <dbReference type="PROSITE" id="PS50011"/>
    </source>
</evidence>
<dbReference type="PROSITE" id="PS00107">
    <property type="entry name" value="PROTEIN_KINASE_ATP"/>
    <property type="match status" value="1"/>
</dbReference>
<gene>
    <name evidence="15" type="ORF">MARPO_0254s0001</name>
</gene>
<dbReference type="InterPro" id="IPR032675">
    <property type="entry name" value="LRR_dom_sf"/>
</dbReference>
<dbReference type="CDD" id="cd14066">
    <property type="entry name" value="STKc_IRAK"/>
    <property type="match status" value="1"/>
</dbReference>
<dbReference type="GO" id="GO:0005524">
    <property type="term" value="F:ATP binding"/>
    <property type="evidence" value="ECO:0007669"/>
    <property type="project" value="UniProtKB-UniRule"/>
</dbReference>
<dbReference type="InterPro" id="IPR003591">
    <property type="entry name" value="Leu-rich_rpt_typical-subtyp"/>
</dbReference>
<keyword evidence="11 13" id="KW-0472">Membrane</keyword>
<dbReference type="Gene3D" id="3.30.200.20">
    <property type="entry name" value="Phosphorylase Kinase, domain 1"/>
    <property type="match status" value="1"/>
</dbReference>
<dbReference type="FunFam" id="3.30.200.20:FF:000394">
    <property type="entry name" value="Leucine-rich repeat receptor-like protein kinase"/>
    <property type="match status" value="1"/>
</dbReference>
<dbReference type="Proteomes" id="UP000244005">
    <property type="component" value="Unassembled WGS sequence"/>
</dbReference>
<dbReference type="OMA" id="MEHEASH"/>
<evidence type="ECO:0000256" key="6">
    <source>
        <dbReference type="ARBA" id="ARBA00022737"/>
    </source>
</evidence>
<dbReference type="Gramene" id="Mp2g17240.1">
    <property type="protein sequence ID" value="Mp2g17240.1.cds"/>
    <property type="gene ID" value="Mp2g17240"/>
</dbReference>
<feature type="transmembrane region" description="Helical" evidence="13">
    <location>
        <begin position="361"/>
        <end position="385"/>
    </location>
</feature>
<dbReference type="AlphaFoldDB" id="A0A2R6VZC6"/>
<dbReference type="SMART" id="SM00220">
    <property type="entry name" value="S_TKc"/>
    <property type="match status" value="1"/>
</dbReference>
<dbReference type="PROSITE" id="PS50011">
    <property type="entry name" value="PROTEIN_KINASE_DOM"/>
    <property type="match status" value="1"/>
</dbReference>
<dbReference type="Pfam" id="PF13855">
    <property type="entry name" value="LRR_8"/>
    <property type="match status" value="1"/>
</dbReference>
<dbReference type="Pfam" id="PF07714">
    <property type="entry name" value="PK_Tyr_Ser-Thr"/>
    <property type="match status" value="1"/>
</dbReference>
<dbReference type="PROSITE" id="PS51450">
    <property type="entry name" value="LRR"/>
    <property type="match status" value="1"/>
</dbReference>
<dbReference type="SUPFAM" id="SSF56112">
    <property type="entry name" value="Protein kinase-like (PK-like)"/>
    <property type="match status" value="1"/>
</dbReference>
<evidence type="ECO:0000256" key="7">
    <source>
        <dbReference type="ARBA" id="ARBA00022741"/>
    </source>
</evidence>
<keyword evidence="5 13" id="KW-0812">Transmembrane</keyword>
<keyword evidence="10 13" id="KW-1133">Transmembrane helix</keyword>
<dbReference type="GO" id="GO:0004672">
    <property type="term" value="F:protein kinase activity"/>
    <property type="evidence" value="ECO:0000318"/>
    <property type="project" value="GO_Central"/>
</dbReference>
<dbReference type="FunFam" id="3.80.10.10:FF:000383">
    <property type="entry name" value="Leucine-rich repeat receptor protein kinase EMS1"/>
    <property type="match status" value="1"/>
</dbReference>
<dbReference type="GO" id="GO:0016020">
    <property type="term" value="C:membrane"/>
    <property type="evidence" value="ECO:0007669"/>
    <property type="project" value="UniProtKB-SubCell"/>
</dbReference>
<dbReference type="InterPro" id="IPR001611">
    <property type="entry name" value="Leu-rich_rpt"/>
</dbReference>
<accession>A0A2R6VZC6</accession>
<dbReference type="PROSITE" id="PS00108">
    <property type="entry name" value="PROTEIN_KINASE_ST"/>
    <property type="match status" value="1"/>
</dbReference>
<keyword evidence="2" id="KW-0723">Serine/threonine-protein kinase</keyword>
<keyword evidence="4" id="KW-0808">Transferase</keyword>
<dbReference type="SUPFAM" id="SSF52058">
    <property type="entry name" value="L domain-like"/>
    <property type="match status" value="1"/>
</dbReference>
<evidence type="ECO:0000256" key="2">
    <source>
        <dbReference type="ARBA" id="ARBA00022527"/>
    </source>
</evidence>
<evidence type="ECO:0000256" key="4">
    <source>
        <dbReference type="ARBA" id="ARBA00022679"/>
    </source>
</evidence>
<reference evidence="16" key="1">
    <citation type="journal article" date="2017" name="Cell">
        <title>Insights into land plant evolution garnered from the Marchantia polymorpha genome.</title>
        <authorList>
            <person name="Bowman J.L."/>
            <person name="Kohchi T."/>
            <person name="Yamato K.T."/>
            <person name="Jenkins J."/>
            <person name="Shu S."/>
            <person name="Ishizaki K."/>
            <person name="Yamaoka S."/>
            <person name="Nishihama R."/>
            <person name="Nakamura Y."/>
            <person name="Berger F."/>
            <person name="Adam C."/>
            <person name="Aki S.S."/>
            <person name="Althoff F."/>
            <person name="Araki T."/>
            <person name="Arteaga-Vazquez M.A."/>
            <person name="Balasubrmanian S."/>
            <person name="Barry K."/>
            <person name="Bauer D."/>
            <person name="Boehm C.R."/>
            <person name="Briginshaw L."/>
            <person name="Caballero-Perez J."/>
            <person name="Catarino B."/>
            <person name="Chen F."/>
            <person name="Chiyoda S."/>
            <person name="Chovatia M."/>
            <person name="Davies K.M."/>
            <person name="Delmans M."/>
            <person name="Demura T."/>
            <person name="Dierschke T."/>
            <person name="Dolan L."/>
            <person name="Dorantes-Acosta A.E."/>
            <person name="Eklund D.M."/>
            <person name="Florent S.N."/>
            <person name="Flores-Sandoval E."/>
            <person name="Fujiyama A."/>
            <person name="Fukuzawa H."/>
            <person name="Galik B."/>
            <person name="Grimanelli D."/>
            <person name="Grimwood J."/>
            <person name="Grossniklaus U."/>
            <person name="Hamada T."/>
            <person name="Haseloff J."/>
            <person name="Hetherington A.J."/>
            <person name="Higo A."/>
            <person name="Hirakawa Y."/>
            <person name="Hundley H.N."/>
            <person name="Ikeda Y."/>
            <person name="Inoue K."/>
            <person name="Inoue S.I."/>
            <person name="Ishida S."/>
            <person name="Jia Q."/>
            <person name="Kakita M."/>
            <person name="Kanazawa T."/>
            <person name="Kawai Y."/>
            <person name="Kawashima T."/>
            <person name="Kennedy M."/>
            <person name="Kinose K."/>
            <person name="Kinoshita T."/>
            <person name="Kohara Y."/>
            <person name="Koide E."/>
            <person name="Komatsu K."/>
            <person name="Kopischke S."/>
            <person name="Kubo M."/>
            <person name="Kyozuka J."/>
            <person name="Lagercrantz U."/>
            <person name="Lin S.S."/>
            <person name="Lindquist E."/>
            <person name="Lipzen A.M."/>
            <person name="Lu C.W."/>
            <person name="De Luna E."/>
            <person name="Martienssen R.A."/>
            <person name="Minamino N."/>
            <person name="Mizutani M."/>
            <person name="Mizutani M."/>
            <person name="Mochizuki N."/>
            <person name="Monte I."/>
            <person name="Mosher R."/>
            <person name="Nagasaki H."/>
            <person name="Nakagami H."/>
            <person name="Naramoto S."/>
            <person name="Nishitani K."/>
            <person name="Ohtani M."/>
            <person name="Okamoto T."/>
            <person name="Okumura M."/>
            <person name="Phillips J."/>
            <person name="Pollak B."/>
            <person name="Reinders A."/>
            <person name="Rovekamp M."/>
            <person name="Sano R."/>
            <person name="Sawa S."/>
            <person name="Schmid M.W."/>
            <person name="Shirakawa M."/>
            <person name="Solano R."/>
            <person name="Spunde A."/>
            <person name="Suetsugu N."/>
            <person name="Sugano S."/>
            <person name="Sugiyama A."/>
            <person name="Sun R."/>
            <person name="Suzuki Y."/>
            <person name="Takenaka M."/>
            <person name="Takezawa D."/>
            <person name="Tomogane H."/>
            <person name="Tsuzuki M."/>
            <person name="Ueda T."/>
            <person name="Umeda M."/>
            <person name="Ward J.M."/>
            <person name="Watanabe Y."/>
            <person name="Yazaki K."/>
            <person name="Yokoyama R."/>
            <person name="Yoshitake Y."/>
            <person name="Yotsui I."/>
            <person name="Zachgo S."/>
            <person name="Schmutz J."/>
        </authorList>
    </citation>
    <scope>NUCLEOTIDE SEQUENCE [LARGE SCALE GENOMIC DNA]</scope>
    <source>
        <strain evidence="16">Tak-1</strain>
    </source>
</reference>
<name>A0A2R6VZC6_MARPO</name>
<dbReference type="SMART" id="SM00369">
    <property type="entry name" value="LRR_TYP"/>
    <property type="match status" value="4"/>
</dbReference>
<dbReference type="PANTHER" id="PTHR45631">
    <property type="entry name" value="OS07G0107800 PROTEIN-RELATED"/>
    <property type="match status" value="1"/>
</dbReference>
<dbReference type="Pfam" id="PF00560">
    <property type="entry name" value="LRR_1"/>
    <property type="match status" value="2"/>
</dbReference>
<sequence length="775" mass="86298">MSTSRTQTLRPRQHQPNMRFMDRLVVYFILFCSVDLRLIRKANAALPPDEITAIEALRDKFNLANWTAGDPCSDVNWIECSGAYNNVESLLLTNTNLTGTIPSEFTNLKSIITIEMSNNPKLIGPLPDLTEASSIVTFNVSFCALGGQIPDLKRSGGLDVLHLQNNNFAGPIPPALFQHGFLRNVNVRNNQLTTVPVKLTLLERLKTMNLANNLISGILPDLPAGNSQPDSENRLELLTFSNNFFSGGIPESWEQLIYLKEIYLNNNNLTGPIPSYFGKLKALLILDLRNNQFNGTVPQSLAELPNLKTLLLDNNKFTEIPQSLLDRKTRGLNISFSNNPNISITVDEQQEPLKSKSGAPIGIIAGVAAVVIIGIGLGLAAFFYVRRRKSKPNLEQQVKPEDMPKSAQSFTYKEVKTITSNFKTSIGKGGFGDVYYGKLPDGKEVAVKVRASNSTQGADEFLNEVRLLSRLHHRNLVCLVGYCLEAQQQILIYVYMPKGTLHDHLYPKGASSTKKSALSKKLGGAKHELLSWKKRVDIVMNAARGLEYLHKDCKPPVIHRDVKSENILLTDELQAKLADLGISRQAPELDVDKQHVNTGIITMIKGTFGYLDPEYYVRRKLTTKSDVFSFGMVLLEIITGRKPQSYKFPDSEATTLVEWVRNAVKAHEIETVVDPTLGNHYHKEGMIKVAELAVSCQLPTSGQRPDMGEIVRVLKQVLQLEQVTETEYSDDEDKITILEDIGVSYDKESESINSIASTSVSMYPYGHSSWNTLPR</sequence>
<dbReference type="Gene3D" id="1.10.510.10">
    <property type="entry name" value="Transferase(Phosphotransferase) domain 1"/>
    <property type="match status" value="1"/>
</dbReference>
<keyword evidence="6" id="KW-0677">Repeat</keyword>
<dbReference type="InterPro" id="IPR000719">
    <property type="entry name" value="Prot_kinase_dom"/>
</dbReference>
<evidence type="ECO:0000256" key="1">
    <source>
        <dbReference type="ARBA" id="ARBA00004370"/>
    </source>
</evidence>
<evidence type="ECO:0000256" key="10">
    <source>
        <dbReference type="ARBA" id="ARBA00022989"/>
    </source>
</evidence>
<feature type="binding site" evidence="12">
    <location>
        <position position="448"/>
    </location>
    <ligand>
        <name>ATP</name>
        <dbReference type="ChEBI" id="CHEBI:30616"/>
    </ligand>
</feature>